<proteinExistence type="predicted"/>
<evidence type="ECO:0000313" key="2">
    <source>
        <dbReference type="Proteomes" id="UP000050346"/>
    </source>
</evidence>
<dbReference type="Proteomes" id="UP000050346">
    <property type="component" value="Unassembled WGS sequence"/>
</dbReference>
<dbReference type="PATRIC" id="fig|235272.12.peg.1641"/>
<accession>A0A0N8RE23</accession>
<evidence type="ECO:0000313" key="1">
    <source>
        <dbReference type="EMBL" id="KPX19191.1"/>
    </source>
</evidence>
<sequence length="110" mass="11441">MEALELSLSTLGQGEAGLTRNLPQAVIDAQALDWGVLVDAFLVNAARVGEVYAATSFSDLSGLIPDGSTVVTPPVRVVAVRGPFQLVQTLDAGDHYVVVTRFSGEGLTNG</sequence>
<gene>
    <name evidence="1" type="ORF">ALO71_01204</name>
</gene>
<comment type="caution">
    <text evidence="1">The sequence shown here is derived from an EMBL/GenBank/DDBJ whole genome shotgun (WGS) entry which is preliminary data.</text>
</comment>
<dbReference type="AlphaFoldDB" id="A0A0N8RE23"/>
<organism evidence="1 2">
    <name type="scientific">Pseudomonas amygdali pv. dendropanacis</name>
    <dbReference type="NCBI Taxonomy" id="235272"/>
    <lineage>
        <taxon>Bacteria</taxon>
        <taxon>Pseudomonadati</taxon>
        <taxon>Pseudomonadota</taxon>
        <taxon>Gammaproteobacteria</taxon>
        <taxon>Pseudomonadales</taxon>
        <taxon>Pseudomonadaceae</taxon>
        <taxon>Pseudomonas</taxon>
        <taxon>Pseudomonas amygdali</taxon>
    </lineage>
</organism>
<name>A0A0N8RE23_PSEA0</name>
<dbReference type="RefSeq" id="WP_044324699.1">
    <property type="nucleotide sequence ID" value="NZ_JYHG01000083.1"/>
</dbReference>
<reference evidence="1 2" key="1">
    <citation type="submission" date="2015-09" db="EMBL/GenBank/DDBJ databases">
        <title>Genome announcement of multiple Pseudomonas syringae strains.</title>
        <authorList>
            <person name="Thakur S."/>
            <person name="Wang P.W."/>
            <person name="Gong Y."/>
            <person name="Weir B.S."/>
            <person name="Guttman D.S."/>
        </authorList>
    </citation>
    <scope>NUCLEOTIDE SEQUENCE [LARGE SCALE GENOMIC DNA]</scope>
    <source>
        <strain evidence="1 2">ICMP9150</strain>
    </source>
</reference>
<dbReference type="EMBL" id="LJQG01000153">
    <property type="protein sequence ID" value="KPX19191.1"/>
    <property type="molecule type" value="Genomic_DNA"/>
</dbReference>
<protein>
    <submittedName>
        <fullName evidence="1">Uncharacterized protein</fullName>
    </submittedName>
</protein>